<evidence type="ECO:0000313" key="2">
    <source>
        <dbReference type="Proteomes" id="UP001235064"/>
    </source>
</evidence>
<dbReference type="EMBL" id="JASXSZ010000003">
    <property type="protein sequence ID" value="MDL9980070.1"/>
    <property type="molecule type" value="Genomic_DNA"/>
</dbReference>
<name>A0ABT7N083_9MICO</name>
<keyword evidence="2" id="KW-1185">Reference proteome</keyword>
<sequence>MMIEFDPRAYESLLAEVAESIKAADERFRGTHAGLPVDVIVTDFETHGPKVDLSEATLQEYAEAVSTGAPFKWVLS</sequence>
<dbReference type="Proteomes" id="UP001235064">
    <property type="component" value="Unassembled WGS sequence"/>
</dbReference>
<reference evidence="1 2" key="1">
    <citation type="submission" date="2023-06" db="EMBL/GenBank/DDBJ databases">
        <title>Microbacterium sp. nov., isolated from a waste landfill.</title>
        <authorList>
            <person name="Wen W."/>
        </authorList>
    </citation>
    <scope>NUCLEOTIDE SEQUENCE [LARGE SCALE GENOMIC DNA]</scope>
    <source>
        <strain evidence="1 2">ASV49</strain>
    </source>
</reference>
<accession>A0ABT7N083</accession>
<comment type="caution">
    <text evidence="1">The sequence shown here is derived from an EMBL/GenBank/DDBJ whole genome shotgun (WGS) entry which is preliminary data.</text>
</comment>
<proteinExistence type="predicted"/>
<protein>
    <submittedName>
        <fullName evidence="1">Uncharacterized protein</fullName>
    </submittedName>
</protein>
<organism evidence="1 2">
    <name type="scientific">Microbacterium candidum</name>
    <dbReference type="NCBI Taxonomy" id="3041922"/>
    <lineage>
        <taxon>Bacteria</taxon>
        <taxon>Bacillati</taxon>
        <taxon>Actinomycetota</taxon>
        <taxon>Actinomycetes</taxon>
        <taxon>Micrococcales</taxon>
        <taxon>Microbacteriaceae</taxon>
        <taxon>Microbacterium</taxon>
    </lineage>
</organism>
<dbReference type="RefSeq" id="WP_286289001.1">
    <property type="nucleotide sequence ID" value="NZ_JASXSZ010000003.1"/>
</dbReference>
<gene>
    <name evidence="1" type="ORF">QSV35_12070</name>
</gene>
<evidence type="ECO:0000313" key="1">
    <source>
        <dbReference type="EMBL" id="MDL9980070.1"/>
    </source>
</evidence>